<evidence type="ECO:0000313" key="2">
    <source>
        <dbReference type="Proteomes" id="UP001642360"/>
    </source>
</evidence>
<evidence type="ECO:0000313" key="1">
    <source>
        <dbReference type="EMBL" id="CAK9176641.1"/>
    </source>
</evidence>
<feature type="non-terminal residue" evidence="1">
    <location>
        <position position="82"/>
    </location>
</feature>
<dbReference type="AlphaFoldDB" id="A0ABC8UCL3"/>
<dbReference type="Proteomes" id="UP001642360">
    <property type="component" value="Unassembled WGS sequence"/>
</dbReference>
<dbReference type="EMBL" id="CAUOFW020006867">
    <property type="protein sequence ID" value="CAK9176641.1"/>
    <property type="molecule type" value="Genomic_DNA"/>
</dbReference>
<protein>
    <submittedName>
        <fullName evidence="1">Uncharacterized protein</fullName>
    </submittedName>
</protein>
<feature type="non-terminal residue" evidence="1">
    <location>
        <position position="1"/>
    </location>
</feature>
<gene>
    <name evidence="1" type="ORF">ILEXP_LOCUS46498</name>
</gene>
<reference evidence="1 2" key="1">
    <citation type="submission" date="2024-02" db="EMBL/GenBank/DDBJ databases">
        <authorList>
            <person name="Vignale AGUSTIN F."/>
            <person name="Sosa J E."/>
            <person name="Modenutti C."/>
        </authorList>
    </citation>
    <scope>NUCLEOTIDE SEQUENCE [LARGE SCALE GENOMIC DNA]</scope>
</reference>
<sequence length="82" mass="9758">HSVEKHRPHQSVESDIQTFVLPGLAHNIEMTKLQIMDYEKFQDSYTEFLRVIKEAELKSYGTIFNSFNGLEHDYEEYYKTVI</sequence>
<name>A0ABC8UCL3_9AQUA</name>
<keyword evidence="2" id="KW-1185">Reference proteome</keyword>
<organism evidence="1 2">
    <name type="scientific">Ilex paraguariensis</name>
    <name type="common">yerba mate</name>
    <dbReference type="NCBI Taxonomy" id="185542"/>
    <lineage>
        <taxon>Eukaryota</taxon>
        <taxon>Viridiplantae</taxon>
        <taxon>Streptophyta</taxon>
        <taxon>Embryophyta</taxon>
        <taxon>Tracheophyta</taxon>
        <taxon>Spermatophyta</taxon>
        <taxon>Magnoliopsida</taxon>
        <taxon>eudicotyledons</taxon>
        <taxon>Gunneridae</taxon>
        <taxon>Pentapetalae</taxon>
        <taxon>asterids</taxon>
        <taxon>campanulids</taxon>
        <taxon>Aquifoliales</taxon>
        <taxon>Aquifoliaceae</taxon>
        <taxon>Ilex</taxon>
    </lineage>
</organism>
<proteinExistence type="predicted"/>
<comment type="caution">
    <text evidence="1">The sequence shown here is derived from an EMBL/GenBank/DDBJ whole genome shotgun (WGS) entry which is preliminary data.</text>
</comment>
<dbReference type="Gene3D" id="3.40.50.2000">
    <property type="entry name" value="Glycogen Phosphorylase B"/>
    <property type="match status" value="1"/>
</dbReference>
<accession>A0ABC8UCL3</accession>